<dbReference type="GO" id="GO:0005886">
    <property type="term" value="C:plasma membrane"/>
    <property type="evidence" value="ECO:0007669"/>
    <property type="project" value="TreeGrafter"/>
</dbReference>
<dbReference type="Pfam" id="PF03097">
    <property type="entry name" value="BRO1"/>
    <property type="match status" value="1"/>
</dbReference>
<dbReference type="SMART" id="SM01041">
    <property type="entry name" value="BRO1"/>
    <property type="match status" value="1"/>
</dbReference>
<dbReference type="OrthoDB" id="10266451at2759"/>
<evidence type="ECO:0000313" key="5">
    <source>
        <dbReference type="EMBL" id="CDU22299.1"/>
    </source>
</evidence>
<dbReference type="Gene3D" id="1.25.40.280">
    <property type="entry name" value="alix/aip1 like domains"/>
    <property type="match status" value="2"/>
</dbReference>
<gene>
    <name evidence="5" type="ORF">SPSC_00929</name>
</gene>
<dbReference type="PANTHER" id="PTHR40463:SF1">
    <property type="entry name" value="PH-RESPONSE REGULATOR PROTEIN PALC"/>
    <property type="match status" value="1"/>
</dbReference>
<protein>
    <recommendedName>
        <fullName evidence="2">pH-response regulator protein palC</fullName>
    </recommendedName>
</protein>
<dbReference type="InterPro" id="IPR038499">
    <property type="entry name" value="BRO1_sf"/>
</dbReference>
<feature type="region of interest" description="Disordered" evidence="3">
    <location>
        <begin position="48"/>
        <end position="69"/>
    </location>
</feature>
<feature type="domain" description="BRO1" evidence="4">
    <location>
        <begin position="1"/>
        <end position="554"/>
    </location>
</feature>
<evidence type="ECO:0000256" key="1">
    <source>
        <dbReference type="ARBA" id="ARBA00010997"/>
    </source>
</evidence>
<dbReference type="GO" id="GO:0071467">
    <property type="term" value="P:cellular response to pH"/>
    <property type="evidence" value="ECO:0007669"/>
    <property type="project" value="InterPro"/>
</dbReference>
<evidence type="ECO:0000256" key="3">
    <source>
        <dbReference type="SAM" id="MobiDB-lite"/>
    </source>
</evidence>
<dbReference type="InterPro" id="IPR004328">
    <property type="entry name" value="BRO1_dom"/>
</dbReference>
<feature type="compositionally biased region" description="Gly residues" evidence="3">
    <location>
        <begin position="56"/>
        <end position="69"/>
    </location>
</feature>
<feature type="region of interest" description="Disordered" evidence="3">
    <location>
        <begin position="369"/>
        <end position="408"/>
    </location>
</feature>
<dbReference type="EMBL" id="LK056655">
    <property type="protein sequence ID" value="CDU22299.1"/>
    <property type="molecule type" value="Genomic_DNA"/>
</dbReference>
<dbReference type="PANTHER" id="PTHR40463">
    <property type="entry name" value="PH-RESPONSE REGULATOR PROTEIN PALC"/>
    <property type="match status" value="1"/>
</dbReference>
<dbReference type="PROSITE" id="PS51180">
    <property type="entry name" value="BRO1"/>
    <property type="match status" value="1"/>
</dbReference>
<feature type="compositionally biased region" description="Polar residues" evidence="3">
    <location>
        <begin position="391"/>
        <end position="400"/>
    </location>
</feature>
<feature type="region of interest" description="Disordered" evidence="3">
    <location>
        <begin position="295"/>
        <end position="354"/>
    </location>
</feature>
<proteinExistence type="inferred from homology"/>
<comment type="similarity">
    <text evidence="1">Belongs to the palC family.</text>
</comment>
<name>A0A127Z835_9BASI</name>
<accession>A0A127Z835</accession>
<dbReference type="InterPro" id="IPR037505">
    <property type="entry name" value="pH-resp_palC"/>
</dbReference>
<organism evidence="5">
    <name type="scientific">Sporisorium scitamineum</name>
    <dbReference type="NCBI Taxonomy" id="49012"/>
    <lineage>
        <taxon>Eukaryota</taxon>
        <taxon>Fungi</taxon>
        <taxon>Dikarya</taxon>
        <taxon>Basidiomycota</taxon>
        <taxon>Ustilaginomycotina</taxon>
        <taxon>Ustilaginomycetes</taxon>
        <taxon>Ustilaginales</taxon>
        <taxon>Ustilaginaceae</taxon>
        <taxon>Sporisorium</taxon>
    </lineage>
</organism>
<dbReference type="AlphaFoldDB" id="A0A127Z835"/>
<sequence>MYIYDLATTGSISFSDFLVTTDLVSQVSQTTQLRARLRAVLKENRAGSSSKDVSAGSGGGGGGGEGGDTGCLAEGSGTDWLGIVKTIEEYLPHLLAVFNSVQTDDLILRYEPIFSWRTSISTTRFRGPPRIDLPGLYYELASTLLTYALTLSNLAAATVTNLGSYERDRNLSSEQRKLKDDRLRRAADTLCRASGILLYLSQELLPKWKDQVGRVEGLPPDLTTEATLALSKVCLAEAQALAVRKLVSPSVGKAVDTVTPGPPLEKGHPSASLLAKLHLNVVEEMESAVGMLRTVQEKGKGGRGKGGRKREMGLSANHENDLAGRVSAGRDDDDDEAHDAIPVSSGGGGEGGGKGKKLFGKLKLGVSKQANDLSQPSQRHSGPHDAAPSTAGANSFYATPSSTSSLSSAIDPDLDISTSLLKYLHLSTTFHRAIAYKWLAIDNGQNSSIGPAITYLTLSSSLLSSPSLRTTASTLSNITISSSSLLSFKPKNKNKQSGIIDQELSTVQHWLDSYRKLNDTVSFQQVPSQGEVVGKVPVGRAALGVKGFRLPVPGWGPGSEGYVGRAGEGGVGLALGEVHLLDVDHPARRKLVGVEGEVGGRGEEGEGVGGGGSYAGQGAYY</sequence>
<evidence type="ECO:0000259" key="4">
    <source>
        <dbReference type="PROSITE" id="PS51180"/>
    </source>
</evidence>
<evidence type="ECO:0000256" key="2">
    <source>
        <dbReference type="ARBA" id="ARBA00022193"/>
    </source>
</evidence>
<reference evidence="5" key="1">
    <citation type="submission" date="2014-06" db="EMBL/GenBank/DDBJ databases">
        <authorList>
            <person name="Ju J."/>
            <person name="Zhang J."/>
        </authorList>
    </citation>
    <scope>NUCLEOTIDE SEQUENCE</scope>
    <source>
        <strain evidence="5">SscI8</strain>
    </source>
</reference>
<feature type="compositionally biased region" description="Polar residues" evidence="3">
    <location>
        <begin position="369"/>
        <end position="380"/>
    </location>
</feature>